<dbReference type="AlphaFoldDB" id="A0A7L0UCX5"/>
<sequence>MWGLGVLIPLLGAVGALQVIQEPREMRVTVGDTVALRCWVLEAEPWELLRLEWVQEMGHRVLCATRLRPTTPVPLVPCAPHLRLAWNPPHATLSLFRARGDDAGRYLCRVTLEV</sequence>
<dbReference type="EMBL" id="VXAQ01001108">
    <property type="protein sequence ID" value="NXL64956.1"/>
    <property type="molecule type" value="Genomic_DNA"/>
</dbReference>
<dbReference type="OrthoDB" id="10012075at2759"/>
<feature type="chain" id="PRO_5029605218" evidence="1">
    <location>
        <begin position="17"/>
        <end position="114"/>
    </location>
</feature>
<evidence type="ECO:0000256" key="1">
    <source>
        <dbReference type="SAM" id="SignalP"/>
    </source>
</evidence>
<evidence type="ECO:0000313" key="4">
    <source>
        <dbReference type="Proteomes" id="UP000568556"/>
    </source>
</evidence>
<organism evidence="3 4">
    <name type="scientific">Chordeiles acutipennis</name>
    <name type="common">Lesser nighthawk</name>
    <name type="synonym">Caprimulgus acutipennis</name>
    <dbReference type="NCBI Taxonomy" id="118183"/>
    <lineage>
        <taxon>Eukaryota</taxon>
        <taxon>Metazoa</taxon>
        <taxon>Chordata</taxon>
        <taxon>Craniata</taxon>
        <taxon>Vertebrata</taxon>
        <taxon>Euteleostomi</taxon>
        <taxon>Archelosauria</taxon>
        <taxon>Archosauria</taxon>
        <taxon>Dinosauria</taxon>
        <taxon>Saurischia</taxon>
        <taxon>Theropoda</taxon>
        <taxon>Coelurosauria</taxon>
        <taxon>Aves</taxon>
        <taxon>Neognathae</taxon>
        <taxon>Neoaves</taxon>
        <taxon>Strisores</taxon>
        <taxon>Caprimulgiformes</taxon>
        <taxon>Caprimulgidae</taxon>
        <taxon>Chordeilinae</taxon>
        <taxon>Chordeiles</taxon>
    </lineage>
</organism>
<dbReference type="InterPro" id="IPR013783">
    <property type="entry name" value="Ig-like_fold"/>
</dbReference>
<feature type="domain" description="Ig-like" evidence="2">
    <location>
        <begin position="9"/>
        <end position="114"/>
    </location>
</feature>
<dbReference type="PROSITE" id="PS50835">
    <property type="entry name" value="IG_LIKE"/>
    <property type="match status" value="1"/>
</dbReference>
<reference evidence="3 4" key="1">
    <citation type="submission" date="2019-09" db="EMBL/GenBank/DDBJ databases">
        <title>Bird 10,000 Genomes (B10K) Project - Family phase.</title>
        <authorList>
            <person name="Zhang G."/>
        </authorList>
    </citation>
    <scope>NUCLEOTIDE SEQUENCE [LARGE SCALE GENOMIC DNA]</scope>
    <source>
        <strain evidence="3">B10K-DU-008-62</strain>
        <tissue evidence="3">Mixed tissue sample</tissue>
    </source>
</reference>
<dbReference type="Proteomes" id="UP000568556">
    <property type="component" value="Unassembled WGS sequence"/>
</dbReference>
<evidence type="ECO:0000259" key="2">
    <source>
        <dbReference type="PROSITE" id="PS50835"/>
    </source>
</evidence>
<feature type="non-terminal residue" evidence="3">
    <location>
        <position position="114"/>
    </location>
</feature>
<accession>A0A7L0UCX5</accession>
<keyword evidence="1" id="KW-0732">Signal</keyword>
<name>A0A7L0UCX5_CHOAC</name>
<dbReference type="InterPro" id="IPR036179">
    <property type="entry name" value="Ig-like_dom_sf"/>
</dbReference>
<dbReference type="Gene3D" id="2.60.40.10">
    <property type="entry name" value="Immunoglobulins"/>
    <property type="match status" value="1"/>
</dbReference>
<comment type="caution">
    <text evidence="3">The sequence shown here is derived from an EMBL/GenBank/DDBJ whole genome shotgun (WGS) entry which is preliminary data.</text>
</comment>
<dbReference type="InterPro" id="IPR007110">
    <property type="entry name" value="Ig-like_dom"/>
</dbReference>
<gene>
    <name evidence="3" type="primary">Tmigd2</name>
    <name evidence="3" type="ORF">CHOACU_R15285</name>
</gene>
<keyword evidence="4" id="KW-1185">Reference proteome</keyword>
<dbReference type="SUPFAM" id="SSF48726">
    <property type="entry name" value="Immunoglobulin"/>
    <property type="match status" value="1"/>
</dbReference>
<proteinExistence type="predicted"/>
<evidence type="ECO:0000313" key="3">
    <source>
        <dbReference type="EMBL" id="NXL64956.1"/>
    </source>
</evidence>
<protein>
    <submittedName>
        <fullName evidence="3">TMIG2 protein</fullName>
    </submittedName>
</protein>
<feature type="signal peptide" evidence="1">
    <location>
        <begin position="1"/>
        <end position="16"/>
    </location>
</feature>
<feature type="non-terminal residue" evidence="3">
    <location>
        <position position="1"/>
    </location>
</feature>